<dbReference type="AlphaFoldDB" id="A0A4D7CUK5"/>
<organism evidence="1 2">
    <name type="scientific">Vagococcus zengguangii</name>
    <dbReference type="NCBI Taxonomy" id="2571750"/>
    <lineage>
        <taxon>Bacteria</taxon>
        <taxon>Bacillati</taxon>
        <taxon>Bacillota</taxon>
        <taxon>Bacilli</taxon>
        <taxon>Lactobacillales</taxon>
        <taxon>Enterococcaceae</taxon>
        <taxon>Vagococcus</taxon>
    </lineage>
</organism>
<accession>A0A4D7CUK5</accession>
<evidence type="ECO:0000313" key="2">
    <source>
        <dbReference type="Proteomes" id="UP000298615"/>
    </source>
</evidence>
<reference evidence="1 2" key="1">
    <citation type="submission" date="2019-04" db="EMBL/GenBank/DDBJ databases">
        <title>Vagococcus sp. nov., isolated from faeces of yaks (Bos grunniens).</title>
        <authorList>
            <person name="Ge Y."/>
        </authorList>
    </citation>
    <scope>NUCLEOTIDE SEQUENCE [LARGE SCALE GENOMIC DNA]</scope>
    <source>
        <strain evidence="1 2">MN-17</strain>
    </source>
</reference>
<sequence length="372" mass="42639">MNNKKIGIISSNIYMPGGTTRSNINLANEFLTAGHSVTFFNVINRKKIEDSSFKAEHGWIDKAIEVEAVEKLLDTQDYDIFVITRESYFKVAQVIKQQNPQAFIVGEIHAPLAYLPSDRDALCPDYIDSYRLATQTIADKFKETYQLNNVFVFNVSLRHVFDLFEESPSPVTNHLLSYSRFDERQKKLSKAIKLAEILGPDYTLYLNGYGPDEKMYRNMIVDSKLSNVLVNEKMPEDYVYVSTADYETLGYSIAEAIAKGKKVILTKGLDGEIFNIYKAFEGIYWLSNEDDDSEKIKLFLNDPLSQLNYDVNKRLLSNEFIVSEYAVKLIKTINNLPKAPKNMVSLNRKKQLKIIMSLEDSLIKKLINKIIK</sequence>
<evidence type="ECO:0000313" key="1">
    <source>
        <dbReference type="EMBL" id="QCI87043.1"/>
    </source>
</evidence>
<keyword evidence="1" id="KW-0808">Transferase</keyword>
<dbReference type="KEGG" id="vao:FA707_08725"/>
<dbReference type="GO" id="GO:0016740">
    <property type="term" value="F:transferase activity"/>
    <property type="evidence" value="ECO:0007669"/>
    <property type="project" value="UniProtKB-KW"/>
</dbReference>
<protein>
    <submittedName>
        <fullName evidence="1">Glycosyltransferase family 4 protein</fullName>
    </submittedName>
</protein>
<gene>
    <name evidence="1" type="ORF">FA707_08725</name>
</gene>
<name>A0A4D7CUK5_9ENTE</name>
<dbReference type="SUPFAM" id="SSF53756">
    <property type="entry name" value="UDP-Glycosyltransferase/glycogen phosphorylase"/>
    <property type="match status" value="1"/>
</dbReference>
<keyword evidence="2" id="KW-1185">Reference proteome</keyword>
<proteinExistence type="predicted"/>
<dbReference type="RefSeq" id="WP_136953865.1">
    <property type="nucleotide sequence ID" value="NZ_CP039712.1"/>
</dbReference>
<dbReference type="EMBL" id="CP039712">
    <property type="protein sequence ID" value="QCI87043.1"/>
    <property type="molecule type" value="Genomic_DNA"/>
</dbReference>
<dbReference type="Gene3D" id="3.40.50.2000">
    <property type="entry name" value="Glycogen Phosphorylase B"/>
    <property type="match status" value="1"/>
</dbReference>
<dbReference type="Proteomes" id="UP000298615">
    <property type="component" value="Chromosome"/>
</dbReference>